<proteinExistence type="predicted"/>
<accession>A0A0U4HJ88</accession>
<dbReference type="Proteomes" id="UP000064137">
    <property type="component" value="Chromosome"/>
</dbReference>
<dbReference type="EMBL" id="CP013987">
    <property type="protein sequence ID" value="ALZ85866.1"/>
    <property type="molecule type" value="Genomic_DNA"/>
</dbReference>
<dbReference type="OrthoDB" id="5569780at2"/>
<evidence type="ECO:0000313" key="1">
    <source>
        <dbReference type="EMBL" id="ALZ85866.1"/>
    </source>
</evidence>
<dbReference type="InterPro" id="IPR018684">
    <property type="entry name" value="DUF2171"/>
</dbReference>
<name>A0A0U4HJ88_9PSED</name>
<gene>
    <name evidence="1" type="ORF">APT59_17295</name>
</gene>
<dbReference type="RefSeq" id="WP_059315983.1">
    <property type="nucleotide sequence ID" value="NZ_CP013987.1"/>
</dbReference>
<dbReference type="KEGG" id="por:APT59_17295"/>
<dbReference type="Pfam" id="PF09939">
    <property type="entry name" value="DUF2171"/>
    <property type="match status" value="1"/>
</dbReference>
<evidence type="ECO:0000313" key="2">
    <source>
        <dbReference type="Proteomes" id="UP000064137"/>
    </source>
</evidence>
<organism evidence="1 2">
    <name type="scientific">Pseudomonas oryzihabitans</name>
    <dbReference type="NCBI Taxonomy" id="47885"/>
    <lineage>
        <taxon>Bacteria</taxon>
        <taxon>Pseudomonadati</taxon>
        <taxon>Pseudomonadota</taxon>
        <taxon>Gammaproteobacteria</taxon>
        <taxon>Pseudomonadales</taxon>
        <taxon>Pseudomonadaceae</taxon>
        <taxon>Pseudomonas</taxon>
    </lineage>
</organism>
<evidence type="ECO:0008006" key="3">
    <source>
        <dbReference type="Google" id="ProtNLM"/>
    </source>
</evidence>
<dbReference type="AlphaFoldDB" id="A0A0U4HJ88"/>
<protein>
    <recommendedName>
        <fullName evidence="3">DUF2171 domain-containing protein</fullName>
    </recommendedName>
</protein>
<reference evidence="1 2" key="1">
    <citation type="submission" date="2016-01" db="EMBL/GenBank/DDBJ databases">
        <title>Annotation of Pseudomonas oryzihabitans USDA-ARS-USMARC-56511.</title>
        <authorList>
            <person name="Harhay G.P."/>
            <person name="Harhay D.M."/>
            <person name="Smith T.P.L."/>
            <person name="Bono J.L."/>
            <person name="Heaton M.P."/>
            <person name="Clawson M.L."/>
            <person name="Chitko-Mckown C.G."/>
            <person name="Capik S.F."/>
            <person name="DeDonder K.D."/>
            <person name="Apley M.D."/>
            <person name="Lubbers B.V."/>
            <person name="White B.J."/>
            <person name="Larson R.L."/>
        </authorList>
    </citation>
    <scope>NUCLEOTIDE SEQUENCE [LARGE SCALE GENOMIC DNA]</scope>
    <source>
        <strain evidence="1 2">USDA-ARS-USMARC-56511</strain>
    </source>
</reference>
<sequence length="78" mass="8766">MVDATQIKEHAEVVGSDGQHVGTVDHMEGADRIKLTKRDQDADGKHHYIPLSWVQSVEGSQVRLSKTRDEAEREWQAA</sequence>